<reference evidence="14" key="1">
    <citation type="journal article" date="2019" name="Int. J. Syst. Evol. Microbiol.">
        <title>The Global Catalogue of Microorganisms (GCM) 10K type strain sequencing project: providing services to taxonomists for standard genome sequencing and annotation.</title>
        <authorList>
            <consortium name="The Broad Institute Genomics Platform"/>
            <consortium name="The Broad Institute Genome Sequencing Center for Infectious Disease"/>
            <person name="Wu L."/>
            <person name="Ma J."/>
        </authorList>
    </citation>
    <scope>NUCLEOTIDE SEQUENCE [LARGE SCALE GENOMIC DNA]</scope>
    <source>
        <strain evidence="14">JCM 17130</strain>
    </source>
</reference>
<dbReference type="CDD" id="cd16922">
    <property type="entry name" value="HATPase_EvgS-ArcB-TorS-like"/>
    <property type="match status" value="1"/>
</dbReference>
<feature type="transmembrane region" description="Helical" evidence="9">
    <location>
        <begin position="58"/>
        <end position="81"/>
    </location>
</feature>
<dbReference type="PRINTS" id="PR00344">
    <property type="entry name" value="BCTRLSENSOR"/>
</dbReference>
<feature type="domain" description="PAS" evidence="11">
    <location>
        <begin position="319"/>
        <end position="364"/>
    </location>
</feature>
<dbReference type="Proteomes" id="UP001597277">
    <property type="component" value="Unassembled WGS sequence"/>
</dbReference>
<evidence type="ECO:0000256" key="7">
    <source>
        <dbReference type="ARBA" id="ARBA00023012"/>
    </source>
</evidence>
<evidence type="ECO:0000256" key="3">
    <source>
        <dbReference type="ARBA" id="ARBA00012438"/>
    </source>
</evidence>
<keyword evidence="5" id="KW-0808">Transferase</keyword>
<evidence type="ECO:0000256" key="6">
    <source>
        <dbReference type="ARBA" id="ARBA00022777"/>
    </source>
</evidence>
<evidence type="ECO:0000259" key="10">
    <source>
        <dbReference type="PROSITE" id="PS50109"/>
    </source>
</evidence>
<dbReference type="InterPro" id="IPR003594">
    <property type="entry name" value="HATPase_dom"/>
</dbReference>
<dbReference type="InterPro" id="IPR000700">
    <property type="entry name" value="PAS-assoc_C"/>
</dbReference>
<feature type="transmembrane region" description="Helical" evidence="9">
    <location>
        <begin position="181"/>
        <end position="201"/>
    </location>
</feature>
<keyword evidence="9" id="KW-0472">Membrane</keyword>
<protein>
    <recommendedName>
        <fullName evidence="3">histidine kinase</fullName>
        <ecNumber evidence="3">2.7.13.3</ecNumber>
    </recommendedName>
</protein>
<dbReference type="InterPro" id="IPR035965">
    <property type="entry name" value="PAS-like_dom_sf"/>
</dbReference>
<feature type="transmembrane region" description="Helical" evidence="9">
    <location>
        <begin position="117"/>
        <end position="139"/>
    </location>
</feature>
<dbReference type="Gene3D" id="1.10.287.130">
    <property type="match status" value="1"/>
</dbReference>
<dbReference type="InterPro" id="IPR001610">
    <property type="entry name" value="PAC"/>
</dbReference>
<evidence type="ECO:0000313" key="13">
    <source>
        <dbReference type="EMBL" id="MFD1717425.1"/>
    </source>
</evidence>
<dbReference type="Pfam" id="PF00512">
    <property type="entry name" value="HisKA"/>
    <property type="match status" value="1"/>
</dbReference>
<organism evidence="13 14">
    <name type="scientific">Georgenia deserti</name>
    <dbReference type="NCBI Taxonomy" id="2093781"/>
    <lineage>
        <taxon>Bacteria</taxon>
        <taxon>Bacillati</taxon>
        <taxon>Actinomycetota</taxon>
        <taxon>Actinomycetes</taxon>
        <taxon>Micrococcales</taxon>
        <taxon>Bogoriellaceae</taxon>
        <taxon>Georgenia</taxon>
    </lineage>
</organism>
<dbReference type="InterPro" id="IPR000014">
    <property type="entry name" value="PAS"/>
</dbReference>
<dbReference type="SUPFAM" id="SSF47384">
    <property type="entry name" value="Homodimeric domain of signal transducing histidine kinase"/>
    <property type="match status" value="1"/>
</dbReference>
<feature type="transmembrane region" description="Helical" evidence="9">
    <location>
        <begin position="272"/>
        <end position="289"/>
    </location>
</feature>
<feature type="transmembrane region" description="Helical" evidence="9">
    <location>
        <begin position="87"/>
        <end position="105"/>
    </location>
</feature>
<dbReference type="RefSeq" id="WP_388003628.1">
    <property type="nucleotide sequence ID" value="NZ_JBHUEE010000002.1"/>
</dbReference>
<dbReference type="InterPro" id="IPR004358">
    <property type="entry name" value="Sig_transdc_His_kin-like_C"/>
</dbReference>
<dbReference type="Gene3D" id="3.30.565.10">
    <property type="entry name" value="Histidine kinase-like ATPase, C-terminal domain"/>
    <property type="match status" value="1"/>
</dbReference>
<evidence type="ECO:0000256" key="1">
    <source>
        <dbReference type="ARBA" id="ARBA00000085"/>
    </source>
</evidence>
<dbReference type="PROSITE" id="PS50109">
    <property type="entry name" value="HIS_KIN"/>
    <property type="match status" value="1"/>
</dbReference>
<dbReference type="Pfam" id="PF02518">
    <property type="entry name" value="HATPase_c"/>
    <property type="match status" value="1"/>
</dbReference>
<evidence type="ECO:0000259" key="11">
    <source>
        <dbReference type="PROSITE" id="PS50112"/>
    </source>
</evidence>
<feature type="transmembrane region" description="Helical" evidence="9">
    <location>
        <begin position="145"/>
        <end position="169"/>
    </location>
</feature>
<keyword evidence="4" id="KW-0597">Phosphoprotein</keyword>
<evidence type="ECO:0000256" key="9">
    <source>
        <dbReference type="SAM" id="Phobius"/>
    </source>
</evidence>
<evidence type="ECO:0000256" key="5">
    <source>
        <dbReference type="ARBA" id="ARBA00022679"/>
    </source>
</evidence>
<dbReference type="Gene3D" id="3.30.450.20">
    <property type="entry name" value="PAS domain"/>
    <property type="match status" value="1"/>
</dbReference>
<dbReference type="CDD" id="cd00130">
    <property type="entry name" value="PAS"/>
    <property type="match status" value="1"/>
</dbReference>
<dbReference type="EMBL" id="JBHUEE010000002">
    <property type="protein sequence ID" value="MFD1717425.1"/>
    <property type="molecule type" value="Genomic_DNA"/>
</dbReference>
<dbReference type="InterPro" id="IPR003661">
    <property type="entry name" value="HisK_dim/P_dom"/>
</dbReference>
<comment type="caution">
    <text evidence="13">The sequence shown here is derived from an EMBL/GenBank/DDBJ whole genome shotgun (WGS) entry which is preliminary data.</text>
</comment>
<dbReference type="SMART" id="SM00387">
    <property type="entry name" value="HATPase_c"/>
    <property type="match status" value="1"/>
</dbReference>
<keyword evidence="13" id="KW-0547">Nucleotide-binding</keyword>
<feature type="domain" description="PAC" evidence="12">
    <location>
        <begin position="397"/>
        <end position="449"/>
    </location>
</feature>
<dbReference type="PANTHER" id="PTHR43047">
    <property type="entry name" value="TWO-COMPONENT HISTIDINE PROTEIN KINASE"/>
    <property type="match status" value="1"/>
</dbReference>
<dbReference type="PANTHER" id="PTHR43047:SF72">
    <property type="entry name" value="OSMOSENSING HISTIDINE PROTEIN KINASE SLN1"/>
    <property type="match status" value="1"/>
</dbReference>
<dbReference type="SMART" id="SM00388">
    <property type="entry name" value="HisKA"/>
    <property type="match status" value="1"/>
</dbReference>
<dbReference type="NCBIfam" id="TIGR00229">
    <property type="entry name" value="sensory_box"/>
    <property type="match status" value="1"/>
</dbReference>
<gene>
    <name evidence="13" type="ORF">ACFSE6_06240</name>
</gene>
<dbReference type="SMART" id="SM00091">
    <property type="entry name" value="PAS"/>
    <property type="match status" value="1"/>
</dbReference>
<proteinExistence type="predicted"/>
<keyword evidence="14" id="KW-1185">Reference proteome</keyword>
<feature type="transmembrane region" description="Helical" evidence="9">
    <location>
        <begin position="28"/>
        <end position="46"/>
    </location>
</feature>
<name>A0ABW4L2A0_9MICO</name>
<dbReference type="InterPro" id="IPR036890">
    <property type="entry name" value="HATPase_C_sf"/>
</dbReference>
<accession>A0ABW4L2A0</accession>
<dbReference type="GO" id="GO:0005524">
    <property type="term" value="F:ATP binding"/>
    <property type="evidence" value="ECO:0007669"/>
    <property type="project" value="UniProtKB-KW"/>
</dbReference>
<feature type="domain" description="Histidine kinase" evidence="10">
    <location>
        <begin position="453"/>
        <end position="670"/>
    </location>
</feature>
<keyword evidence="9" id="KW-1133">Transmembrane helix</keyword>
<sequence length="690" mass="73218">MALLTTAWLVVAFAVLVSDLPVGVRAQFSEIVLPASALVTATSCAVTAARSSGRRRRAWALFAAAGYLAALANLAALVVGPTQVGDFTYVTALVLGILALLSLPATPLRGTRVAQMVLDGVVVGGSVLFVAAVAVFPGLEVSDGLTLTTLAALVLPLIDAVVVTLAVFVITRSARRERVPLVLAALCFTFFALGDLSYAVFGMSAFEFGTPVDLTWIIGYGLGALAARHPDAVGTDVALTPEESPVAATALTFGLFIFAAVIGVATMNRLPWGAVALVLWAIILLAVAARQTILVVDNERLRRALERRVRARTDELRAMTRSTELMLSSVGDGIYGVDRDGNVTFLNPAAAETLGYSETELVGRHAHATFHAARPDGVPFPYEGCYIAEAIGAGSTVTAEEDVYRRADGETVPVEVTASPVLDGPVVRGAVVVFRDVTERQEIDRMKDEFVSVISHELRTPLASIRGSLGLLAGGAAGRLTPQAERMATIAMESSKRLARLIDDMLEVERMQAGAAVINTDDHAAAALVEAALDEVRSAANEAQVDLRRGDITGQVHADADRIVQTLINLLGNAIKFSPRGSPVFVEAGPAGGYVEFRVIDRGRGIPEDRLERIFGRFEQVDASDAREKGGTGLGLAISRGIVERHGGRIWATSRLGEGSTFHVTLPRADVDRDGEPVTETGRTEEWRSR</sequence>
<keyword evidence="13" id="KW-0067">ATP-binding</keyword>
<dbReference type="PROSITE" id="PS50112">
    <property type="entry name" value="PAS"/>
    <property type="match status" value="1"/>
</dbReference>
<evidence type="ECO:0000256" key="2">
    <source>
        <dbReference type="ARBA" id="ARBA00004236"/>
    </source>
</evidence>
<keyword evidence="7" id="KW-0902">Two-component regulatory system</keyword>
<dbReference type="SUPFAM" id="SSF55874">
    <property type="entry name" value="ATPase domain of HSP90 chaperone/DNA topoisomerase II/histidine kinase"/>
    <property type="match status" value="1"/>
</dbReference>
<keyword evidence="9" id="KW-0812">Transmembrane</keyword>
<keyword evidence="6" id="KW-0418">Kinase</keyword>
<comment type="subcellular location">
    <subcellularLocation>
        <location evidence="2">Cell membrane</location>
    </subcellularLocation>
</comment>
<dbReference type="InterPro" id="IPR036097">
    <property type="entry name" value="HisK_dim/P_sf"/>
</dbReference>
<dbReference type="SMART" id="SM00086">
    <property type="entry name" value="PAC"/>
    <property type="match status" value="1"/>
</dbReference>
<evidence type="ECO:0000313" key="14">
    <source>
        <dbReference type="Proteomes" id="UP001597277"/>
    </source>
</evidence>
<evidence type="ECO:0000256" key="4">
    <source>
        <dbReference type="ARBA" id="ARBA00022553"/>
    </source>
</evidence>
<evidence type="ECO:0000256" key="8">
    <source>
        <dbReference type="SAM" id="MobiDB-lite"/>
    </source>
</evidence>
<feature type="region of interest" description="Disordered" evidence="8">
    <location>
        <begin position="669"/>
        <end position="690"/>
    </location>
</feature>
<dbReference type="SUPFAM" id="SSF55785">
    <property type="entry name" value="PYP-like sensor domain (PAS domain)"/>
    <property type="match status" value="1"/>
</dbReference>
<dbReference type="Pfam" id="PF13426">
    <property type="entry name" value="PAS_9"/>
    <property type="match status" value="1"/>
</dbReference>
<evidence type="ECO:0000259" key="12">
    <source>
        <dbReference type="PROSITE" id="PS50113"/>
    </source>
</evidence>
<dbReference type="InterPro" id="IPR005467">
    <property type="entry name" value="His_kinase_dom"/>
</dbReference>
<dbReference type="PROSITE" id="PS50113">
    <property type="entry name" value="PAC"/>
    <property type="match status" value="1"/>
</dbReference>
<feature type="transmembrane region" description="Helical" evidence="9">
    <location>
        <begin position="246"/>
        <end position="265"/>
    </location>
</feature>
<dbReference type="CDD" id="cd00082">
    <property type="entry name" value="HisKA"/>
    <property type="match status" value="1"/>
</dbReference>
<comment type="catalytic activity">
    <reaction evidence="1">
        <text>ATP + protein L-histidine = ADP + protein N-phospho-L-histidine.</text>
        <dbReference type="EC" id="2.7.13.3"/>
    </reaction>
</comment>
<dbReference type="EC" id="2.7.13.3" evidence="3"/>